<comment type="caution">
    <text evidence="5">The sequence shown here is derived from an EMBL/GenBank/DDBJ whole genome shotgun (WGS) entry which is preliminary data.</text>
</comment>
<dbReference type="InterPro" id="IPR011992">
    <property type="entry name" value="EF-hand-dom_pair"/>
</dbReference>
<dbReference type="PROSITE" id="PS50222">
    <property type="entry name" value="EF_HAND_2"/>
    <property type="match status" value="2"/>
</dbReference>
<protein>
    <recommendedName>
        <fullName evidence="4">EF-hand domain-containing protein</fullName>
    </recommendedName>
</protein>
<dbReference type="SUPFAM" id="SSF47473">
    <property type="entry name" value="EF-hand"/>
    <property type="match status" value="1"/>
</dbReference>
<dbReference type="PANTHER" id="PTHR23050">
    <property type="entry name" value="CALCIUM BINDING PROTEIN"/>
    <property type="match status" value="1"/>
</dbReference>
<dbReference type="SMART" id="SM00054">
    <property type="entry name" value="EFh"/>
    <property type="match status" value="2"/>
</dbReference>
<dbReference type="PROSITE" id="PS00018">
    <property type="entry name" value="EF_HAND_1"/>
    <property type="match status" value="2"/>
</dbReference>
<dbReference type="InterPro" id="IPR002048">
    <property type="entry name" value="EF_hand_dom"/>
</dbReference>
<feature type="domain" description="EF-hand" evidence="4">
    <location>
        <begin position="8"/>
        <end position="43"/>
    </location>
</feature>
<feature type="domain" description="EF-hand" evidence="4">
    <location>
        <begin position="44"/>
        <end position="79"/>
    </location>
</feature>
<keyword evidence="6" id="KW-1185">Reference proteome</keyword>
<dbReference type="Proteomes" id="UP001600888">
    <property type="component" value="Unassembled WGS sequence"/>
</dbReference>
<dbReference type="Gene3D" id="1.10.238.10">
    <property type="entry name" value="EF-hand"/>
    <property type="match status" value="2"/>
</dbReference>
<reference evidence="5 6" key="1">
    <citation type="submission" date="2024-03" db="EMBL/GenBank/DDBJ databases">
        <title>A high-quality draft genome sequence of Diaporthe vaccinii, a causative agent of upright dieback and viscid rot disease in cranberry plants.</title>
        <authorList>
            <person name="Sarrasin M."/>
            <person name="Lang B.F."/>
            <person name="Burger G."/>
        </authorList>
    </citation>
    <scope>NUCLEOTIDE SEQUENCE [LARGE SCALE GENOMIC DNA]</scope>
    <source>
        <strain evidence="5 6">IS7</strain>
    </source>
</reference>
<gene>
    <name evidence="5" type="ORF">FJTKL_10633</name>
</gene>
<evidence type="ECO:0000313" key="6">
    <source>
        <dbReference type="Proteomes" id="UP001600888"/>
    </source>
</evidence>
<organism evidence="5 6">
    <name type="scientific">Diaporthe vaccinii</name>
    <dbReference type="NCBI Taxonomy" id="105482"/>
    <lineage>
        <taxon>Eukaryota</taxon>
        <taxon>Fungi</taxon>
        <taxon>Dikarya</taxon>
        <taxon>Ascomycota</taxon>
        <taxon>Pezizomycotina</taxon>
        <taxon>Sordariomycetes</taxon>
        <taxon>Sordariomycetidae</taxon>
        <taxon>Diaporthales</taxon>
        <taxon>Diaporthaceae</taxon>
        <taxon>Diaporthe</taxon>
        <taxon>Diaporthe eres species complex</taxon>
    </lineage>
</organism>
<dbReference type="EMBL" id="JBAWTH010000049">
    <property type="protein sequence ID" value="KAL2282563.1"/>
    <property type="molecule type" value="Genomic_DNA"/>
</dbReference>
<keyword evidence="2" id="KW-0106">Calcium</keyword>
<keyword evidence="1" id="KW-0677">Repeat</keyword>
<evidence type="ECO:0000256" key="1">
    <source>
        <dbReference type="ARBA" id="ARBA00022737"/>
    </source>
</evidence>
<dbReference type="Pfam" id="PF13499">
    <property type="entry name" value="EF-hand_7"/>
    <property type="match status" value="1"/>
</dbReference>
<dbReference type="InterPro" id="IPR018247">
    <property type="entry name" value="EF_Hand_1_Ca_BS"/>
</dbReference>
<evidence type="ECO:0000313" key="5">
    <source>
        <dbReference type="EMBL" id="KAL2282563.1"/>
    </source>
</evidence>
<sequence length="331" mass="35766">MAKHLSAEEISIFRECFNEYDTDKGGNITVEEFARVMRKTNPSVSDEEVSKIISEVDLDGDGTINFDEFITMMTGQPYKSPEPAAAAGESTAAGTDGTQASIVGSVAAFRGVSNVSALLKRQRETNKVFKDAWLEIDPTLKGSLSPGEVEQVAAKAGLSVTAEDVEGMIDPADGEGKITYEKFLEFVKRQEVDDIQVTHSVGAPLDPCQTRSPARKMPFNFSFSSSATFVSTSSVNGRTSCQAYQRQSYSTPQGSGVRTTQQKLGEAPVTYTRLYDAQGRELIGDGSGGGNGYPQNHGGQAYAPSRRIISIEDVTEEEAQKAARERKQDSL</sequence>
<name>A0ABR4EJE4_9PEZI</name>
<evidence type="ECO:0000256" key="3">
    <source>
        <dbReference type="SAM" id="MobiDB-lite"/>
    </source>
</evidence>
<dbReference type="CDD" id="cd00051">
    <property type="entry name" value="EFh"/>
    <property type="match status" value="1"/>
</dbReference>
<evidence type="ECO:0000256" key="2">
    <source>
        <dbReference type="ARBA" id="ARBA00022837"/>
    </source>
</evidence>
<evidence type="ECO:0000259" key="4">
    <source>
        <dbReference type="PROSITE" id="PS50222"/>
    </source>
</evidence>
<feature type="region of interest" description="Disordered" evidence="3">
    <location>
        <begin position="281"/>
        <end position="305"/>
    </location>
</feature>
<accession>A0ABR4EJE4</accession>
<proteinExistence type="predicted"/>
<dbReference type="InterPro" id="IPR050145">
    <property type="entry name" value="Centrin_CML-like"/>
</dbReference>